<protein>
    <submittedName>
        <fullName evidence="2">Uncharacterized protein</fullName>
    </submittedName>
</protein>
<organism evidence="1 2">
    <name type="scientific">Panagrolaimus davidi</name>
    <dbReference type="NCBI Taxonomy" id="227884"/>
    <lineage>
        <taxon>Eukaryota</taxon>
        <taxon>Metazoa</taxon>
        <taxon>Ecdysozoa</taxon>
        <taxon>Nematoda</taxon>
        <taxon>Chromadorea</taxon>
        <taxon>Rhabditida</taxon>
        <taxon>Tylenchina</taxon>
        <taxon>Panagrolaimomorpha</taxon>
        <taxon>Panagrolaimoidea</taxon>
        <taxon>Panagrolaimidae</taxon>
        <taxon>Panagrolaimus</taxon>
    </lineage>
</organism>
<accession>A0A914NYZ5</accession>
<name>A0A914NYZ5_9BILA</name>
<evidence type="ECO:0000313" key="2">
    <source>
        <dbReference type="WBParaSite" id="PDA_v2.g10650.t1"/>
    </source>
</evidence>
<dbReference type="Proteomes" id="UP000887578">
    <property type="component" value="Unplaced"/>
</dbReference>
<keyword evidence="1" id="KW-1185">Reference proteome</keyword>
<evidence type="ECO:0000313" key="1">
    <source>
        <dbReference type="Proteomes" id="UP000887578"/>
    </source>
</evidence>
<dbReference type="AlphaFoldDB" id="A0A914NYZ5"/>
<reference evidence="2" key="1">
    <citation type="submission" date="2022-11" db="UniProtKB">
        <authorList>
            <consortium name="WormBaseParasite"/>
        </authorList>
    </citation>
    <scope>IDENTIFICATION</scope>
</reference>
<dbReference type="WBParaSite" id="PDA_v2.g10650.t1">
    <property type="protein sequence ID" value="PDA_v2.g10650.t1"/>
    <property type="gene ID" value="PDA_v2.g10650"/>
</dbReference>
<sequence>MKDSSASAAEKQMNRGKISWKDGTSKKQYWPFKASIIHYMAKNPSTAKCYLKMAQSCKYFFEAKPIIIVPRMMNDLHDKSITILCPNKYEECVKNEEKCCIKIDLNKLLHKIWITERLDTDVQTYIPLIRTKIYRCEITVFGIFNIEIMFDDFKLMTLFVEKIGMFNVSVKYNDEKVVTLDKIIESVPNLKFMDL</sequence>
<proteinExistence type="predicted"/>